<organism evidence="2 3">
    <name type="scientific">Geodia barretti</name>
    <name type="common">Barrett's horny sponge</name>
    <dbReference type="NCBI Taxonomy" id="519541"/>
    <lineage>
        <taxon>Eukaryota</taxon>
        <taxon>Metazoa</taxon>
        <taxon>Porifera</taxon>
        <taxon>Demospongiae</taxon>
        <taxon>Heteroscleromorpha</taxon>
        <taxon>Tetractinellida</taxon>
        <taxon>Astrophorina</taxon>
        <taxon>Geodiidae</taxon>
        <taxon>Geodia</taxon>
    </lineage>
</organism>
<proteinExistence type="predicted"/>
<dbReference type="Gene3D" id="3.20.20.70">
    <property type="entry name" value="Aldolase class I"/>
    <property type="match status" value="2"/>
</dbReference>
<evidence type="ECO:0000313" key="3">
    <source>
        <dbReference type="Proteomes" id="UP001174909"/>
    </source>
</evidence>
<gene>
    <name evidence="2" type="ORF">GBAR_LOCUS2409</name>
</gene>
<evidence type="ECO:0000259" key="1">
    <source>
        <dbReference type="Pfam" id="PF02436"/>
    </source>
</evidence>
<dbReference type="InterPro" id="IPR013785">
    <property type="entry name" value="Aldolase_TIM"/>
</dbReference>
<reference evidence="2" key="1">
    <citation type="submission" date="2023-03" db="EMBL/GenBank/DDBJ databases">
        <authorList>
            <person name="Steffen K."/>
            <person name="Cardenas P."/>
        </authorList>
    </citation>
    <scope>NUCLEOTIDE SEQUENCE</scope>
</reference>
<dbReference type="SUPFAM" id="SSF51569">
    <property type="entry name" value="Aldolase"/>
    <property type="match status" value="1"/>
</dbReference>
<keyword evidence="3" id="KW-1185">Reference proteome</keyword>
<accession>A0AA35QZI7</accession>
<dbReference type="PANTHER" id="PTHR43778:SF2">
    <property type="entry name" value="PYRUVATE CARBOXYLASE, MITOCHONDRIAL"/>
    <property type="match status" value="1"/>
</dbReference>
<dbReference type="AlphaFoldDB" id="A0AA35QZI7"/>
<dbReference type="SUPFAM" id="SSF89000">
    <property type="entry name" value="post-HMGL domain-like"/>
    <property type="match status" value="1"/>
</dbReference>
<dbReference type="GO" id="GO:0004736">
    <property type="term" value="F:pyruvate carboxylase activity"/>
    <property type="evidence" value="ECO:0007669"/>
    <property type="project" value="TreeGrafter"/>
</dbReference>
<dbReference type="InterPro" id="IPR003379">
    <property type="entry name" value="Carboxylase_cons_dom"/>
</dbReference>
<keyword evidence="2" id="KW-0670">Pyruvate</keyword>
<dbReference type="EMBL" id="CASHTH010000346">
    <property type="protein sequence ID" value="CAI7998348.1"/>
    <property type="molecule type" value="Genomic_DNA"/>
</dbReference>
<dbReference type="PANTHER" id="PTHR43778">
    <property type="entry name" value="PYRUVATE CARBOXYLASE"/>
    <property type="match status" value="1"/>
</dbReference>
<name>A0AA35QZI7_GEOBA</name>
<feature type="domain" description="Carboxylase conserved" evidence="1">
    <location>
        <begin position="242"/>
        <end position="297"/>
    </location>
</feature>
<evidence type="ECO:0000313" key="2">
    <source>
        <dbReference type="EMBL" id="CAI7998348.1"/>
    </source>
</evidence>
<dbReference type="InterPro" id="IPR055268">
    <property type="entry name" value="PCB-like"/>
</dbReference>
<sequence length="310" mass="34016">MPPARLVPFEQGSDPPPGTRQLLLELGPDRFAQWVWDRKCSADAARASNAAGYTSYPDNVVRDFTIEAARQGIDVFRVFDSLNDVRNMEVAIDAVRSTHASARARHLCTNSNTGDILDPSRPKYSLDYYVDLAGQLKDMGTHMLCIKDMAGLCRPYAAARWWATLIKGGEAGIDVIDAAVAAVSGSTSQPNLNTIVGSLKGTERDTGLRPTPLGDCSLYWETVRTYYRPFDNSPKSGSARLYDHEIPGGQFTNLQQQAAALGLGQRWREVEEMYADVNRMLGDIVKVTPSSKVLRGDLTTFQRPVGSVGK</sequence>
<dbReference type="Pfam" id="PF02436">
    <property type="entry name" value="PYC_OADA"/>
    <property type="match status" value="1"/>
</dbReference>
<dbReference type="Proteomes" id="UP001174909">
    <property type="component" value="Unassembled WGS sequence"/>
</dbReference>
<comment type="caution">
    <text evidence="2">The sequence shown here is derived from an EMBL/GenBank/DDBJ whole genome shotgun (WGS) entry which is preliminary data.</text>
</comment>
<dbReference type="GO" id="GO:0005737">
    <property type="term" value="C:cytoplasm"/>
    <property type="evidence" value="ECO:0007669"/>
    <property type="project" value="TreeGrafter"/>
</dbReference>
<protein>
    <submittedName>
        <fullName evidence="2">Pyruvate carboxylase</fullName>
    </submittedName>
</protein>
<dbReference type="GO" id="GO:0006094">
    <property type="term" value="P:gluconeogenesis"/>
    <property type="evidence" value="ECO:0007669"/>
    <property type="project" value="TreeGrafter"/>
</dbReference>